<dbReference type="GeneID" id="95360295"/>
<evidence type="ECO:0000313" key="1">
    <source>
        <dbReference type="EMBL" id="ERK62199.1"/>
    </source>
</evidence>
<dbReference type="AlphaFoldDB" id="U2R115"/>
<sequence>MGGRTEKTYLGKLKGRVPRDANLSIMVICQEGKEPETILRNLVRGETDLRAYDETWIVVDHDGADRRDFLARCGKVSKDSGSRVVGVVSVPCFEVWLNAHYEQVQNYRDQKDAQRHYERLTGLSGRSAKDLPGDFPFDRAVEAETRCTLRGTSVPGANARGPCPSTTMPHLLRSLGPLRAR</sequence>
<dbReference type="InterPro" id="IPR025591">
    <property type="entry name" value="RloB"/>
</dbReference>
<dbReference type="Pfam" id="PF13707">
    <property type="entry name" value="RloB"/>
    <property type="match status" value="1"/>
</dbReference>
<proteinExistence type="predicted"/>
<accession>U2R115</accession>
<keyword evidence="2" id="KW-1185">Reference proteome</keyword>
<dbReference type="RefSeq" id="WP_021796369.1">
    <property type="nucleotide sequence ID" value="NZ_ACVN02000034.1"/>
</dbReference>
<organism evidence="1 2">
    <name type="scientific">Propionibacterium acidifaciens F0233</name>
    <dbReference type="NCBI Taxonomy" id="553198"/>
    <lineage>
        <taxon>Bacteria</taxon>
        <taxon>Bacillati</taxon>
        <taxon>Actinomycetota</taxon>
        <taxon>Actinomycetes</taxon>
        <taxon>Propionibacteriales</taxon>
        <taxon>Propionibacteriaceae</taxon>
        <taxon>Propionibacterium</taxon>
    </lineage>
</organism>
<gene>
    <name evidence="1" type="ORF">HMPREF0682_0253</name>
</gene>
<reference evidence="1" key="1">
    <citation type="submission" date="2013-08" db="EMBL/GenBank/DDBJ databases">
        <authorList>
            <person name="Durkin A.S."/>
            <person name="Haft D.R."/>
            <person name="McCorrison J."/>
            <person name="Torralba M."/>
            <person name="Gillis M."/>
            <person name="Haft D.H."/>
            <person name="Methe B."/>
            <person name="Sutton G."/>
            <person name="Nelson K.E."/>
        </authorList>
    </citation>
    <scope>NUCLEOTIDE SEQUENCE [LARGE SCALE GENOMIC DNA]</scope>
    <source>
        <strain evidence="1">F0233</strain>
    </source>
</reference>
<evidence type="ECO:0000313" key="2">
    <source>
        <dbReference type="Proteomes" id="UP000017052"/>
    </source>
</evidence>
<name>U2R115_9ACTN</name>
<dbReference type="OrthoDB" id="9796523at2"/>
<dbReference type="Proteomes" id="UP000017052">
    <property type="component" value="Unassembled WGS sequence"/>
</dbReference>
<comment type="caution">
    <text evidence="1">The sequence shown here is derived from an EMBL/GenBank/DDBJ whole genome shotgun (WGS) entry which is preliminary data.</text>
</comment>
<protein>
    <submittedName>
        <fullName evidence="1">RloB-like protein</fullName>
    </submittedName>
</protein>
<dbReference type="EMBL" id="ACVN02000034">
    <property type="protein sequence ID" value="ERK62199.1"/>
    <property type="molecule type" value="Genomic_DNA"/>
</dbReference>